<dbReference type="AlphaFoldDB" id="A0AA95H6R3"/>
<evidence type="ECO:0000313" key="6">
    <source>
        <dbReference type="EMBL" id="WGZ91872.1"/>
    </source>
</evidence>
<dbReference type="InterPro" id="IPR022928">
    <property type="entry name" value="RNA_2'-PTrans_KptA"/>
</dbReference>
<dbReference type="PANTHER" id="PTHR12684:SF2">
    <property type="entry name" value="TRNA 2'-PHOSPHOTRANSFERASE 1"/>
    <property type="match status" value="1"/>
</dbReference>
<dbReference type="SUPFAM" id="SSF56399">
    <property type="entry name" value="ADP-ribosylation"/>
    <property type="match status" value="1"/>
</dbReference>
<dbReference type="Gene3D" id="3.20.170.30">
    <property type="match status" value="1"/>
</dbReference>
<evidence type="ECO:0000256" key="5">
    <source>
        <dbReference type="HAMAP-Rule" id="MF_00299"/>
    </source>
</evidence>
<keyword evidence="2 5" id="KW-0808">Transferase</keyword>
<dbReference type="HAMAP" id="MF_00299">
    <property type="entry name" value="KptA"/>
    <property type="match status" value="1"/>
</dbReference>
<dbReference type="InterPro" id="IPR042080">
    <property type="entry name" value="RNA_2'-PTrans_N"/>
</dbReference>
<dbReference type="EC" id="2.7.1.-" evidence="5"/>
<reference evidence="6" key="2">
    <citation type="submission" date="2023-04" db="EMBL/GenBank/DDBJ databases">
        <authorList>
            <person name="Beletskiy A.V."/>
            <person name="Mardanov A.V."/>
            <person name="Ravin N.V."/>
        </authorList>
    </citation>
    <scope>NUCLEOTIDE SEQUENCE</scope>
    <source>
        <strain evidence="6">GKL-01</strain>
    </source>
</reference>
<proteinExistence type="inferred from homology"/>
<evidence type="ECO:0000256" key="2">
    <source>
        <dbReference type="ARBA" id="ARBA00022679"/>
    </source>
</evidence>
<dbReference type="KEGG" id="tdu:QJT80_05175"/>
<reference evidence="6" key="1">
    <citation type="journal article" date="2023" name="Int. J. Mol. Sci.">
        <title>Metagenomics Revealed a New Genus 'Candidatus Thiocaldithrix dubininis' gen. nov., sp. nov. and a New Species 'Candidatus Thiothrix putei' sp. nov. in the Family Thiotrichaceae, Some Members of Which Have Traits of Both Na+- and H+-Motive Energetics.</title>
        <authorList>
            <person name="Ravin N.V."/>
            <person name="Muntyan M.S."/>
            <person name="Smolyakov D.D."/>
            <person name="Rudenko T.S."/>
            <person name="Beletsky A.V."/>
            <person name="Mardanov A.V."/>
            <person name="Grabovich M.Y."/>
        </authorList>
    </citation>
    <scope>NUCLEOTIDE SEQUENCE</scope>
    <source>
        <strain evidence="6">GKL-01</strain>
    </source>
</reference>
<protein>
    <recommendedName>
        <fullName evidence="5">Probable RNA 2'-phosphotransferase</fullName>
        <ecNumber evidence="5">2.7.1.-</ecNumber>
    </recommendedName>
</protein>
<dbReference type="Gene3D" id="1.10.10.970">
    <property type="entry name" value="RNA 2'-phosphotransferase, Tpt1/KptA family, N-terminal domain"/>
    <property type="match status" value="1"/>
</dbReference>
<sequence>MNEKDKIRHGRFLSLILRHEPSKIGLTLDAEGWAEVTLLLQQLAKHRHSLSLVELEEIVATNDKQRYSFNADKSKIRANQGHSLKTVDLALQPQIPPAVLYHGTASRFMQSIQREGLQKRSRQHVHLSADTQTARKVGARHGTPVILQLDAQQMQADGFVFYCSENGVWLTEHVPTRYFQVIQHIN</sequence>
<evidence type="ECO:0000256" key="1">
    <source>
        <dbReference type="ARBA" id="ARBA00009836"/>
    </source>
</evidence>
<keyword evidence="3 5" id="KW-0520">NAD</keyword>
<comment type="similarity">
    <text evidence="1 5">Belongs to the KptA/TPT1 family.</text>
</comment>
<dbReference type="InterPro" id="IPR002745">
    <property type="entry name" value="Ptrans_KptA/Tpt1"/>
</dbReference>
<comment type="function">
    <text evidence="4 5">Removes the 2'-phosphate from RNA via an intermediate in which the phosphate is ADP-ribosylated by NAD followed by a presumed transesterification to release the RNA and generate ADP-ribose 1''-2''-cyclic phosphate (APPR&gt;P). May function as an ADP-ribosylase.</text>
</comment>
<dbReference type="InterPro" id="IPR042081">
    <property type="entry name" value="RNA_2'-PTrans_C"/>
</dbReference>
<dbReference type="GO" id="GO:0003950">
    <property type="term" value="F:NAD+ poly-ADP-ribosyltransferase activity"/>
    <property type="evidence" value="ECO:0007669"/>
    <property type="project" value="InterPro"/>
</dbReference>
<name>A0AA95H6R3_9GAMM</name>
<evidence type="ECO:0000256" key="3">
    <source>
        <dbReference type="ARBA" id="ARBA00023027"/>
    </source>
</evidence>
<dbReference type="GO" id="GO:0006388">
    <property type="term" value="P:tRNA splicing, via endonucleolytic cleavage and ligation"/>
    <property type="evidence" value="ECO:0007669"/>
    <property type="project" value="UniProtKB-UniRule"/>
</dbReference>
<accession>A0AA95H6R3</accession>
<dbReference type="NCBIfam" id="NF002014">
    <property type="entry name" value="PRK00819.1-4"/>
    <property type="match status" value="1"/>
</dbReference>
<dbReference type="Pfam" id="PF01885">
    <property type="entry name" value="PTS_2-RNA"/>
    <property type="match status" value="1"/>
</dbReference>
<gene>
    <name evidence="5" type="primary">kptA</name>
    <name evidence="6" type="ORF">QJT80_05175</name>
</gene>
<organism evidence="6">
    <name type="scientific">Candidatus Thiocaldithrix dubininis</name>
    <dbReference type="NCBI Taxonomy" id="3080823"/>
    <lineage>
        <taxon>Bacteria</taxon>
        <taxon>Pseudomonadati</taxon>
        <taxon>Pseudomonadota</taxon>
        <taxon>Gammaproteobacteria</taxon>
        <taxon>Thiotrichales</taxon>
        <taxon>Thiotrichaceae</taxon>
        <taxon>Candidatus Thiocaldithrix</taxon>
    </lineage>
</organism>
<dbReference type="Proteomes" id="UP001300672">
    <property type="component" value="Chromosome"/>
</dbReference>
<evidence type="ECO:0000256" key="4">
    <source>
        <dbReference type="ARBA" id="ARBA00025212"/>
    </source>
</evidence>
<dbReference type="GO" id="GO:0000215">
    <property type="term" value="F:tRNA 2'-phosphotransferase activity"/>
    <property type="evidence" value="ECO:0007669"/>
    <property type="project" value="TreeGrafter"/>
</dbReference>
<dbReference type="PANTHER" id="PTHR12684">
    <property type="entry name" value="PUTATIVE PHOSPHOTRANSFERASE"/>
    <property type="match status" value="1"/>
</dbReference>
<dbReference type="EMBL" id="CP124755">
    <property type="protein sequence ID" value="WGZ91872.1"/>
    <property type="molecule type" value="Genomic_DNA"/>
</dbReference>